<name>A0ABN5WWR1_9GAMM</name>
<keyword evidence="5" id="KW-0812">Transmembrane</keyword>
<dbReference type="EMBL" id="AP019416">
    <property type="protein sequence ID" value="BBI51383.1"/>
    <property type="molecule type" value="Genomic_DNA"/>
</dbReference>
<dbReference type="PROSITE" id="PS51318">
    <property type="entry name" value="TAT"/>
    <property type="match status" value="1"/>
</dbReference>
<accession>A0ABN5WWR1</accession>
<comment type="cofactor">
    <cofactor evidence="1">
        <name>Cu cation</name>
        <dbReference type="ChEBI" id="CHEBI:23378"/>
    </cofactor>
</comment>
<organism evidence="6 7">
    <name type="scientific">Vreelandella olivaria</name>
    <dbReference type="NCBI Taxonomy" id="390919"/>
    <lineage>
        <taxon>Bacteria</taxon>
        <taxon>Pseudomonadati</taxon>
        <taxon>Pseudomonadota</taxon>
        <taxon>Gammaproteobacteria</taxon>
        <taxon>Oceanospirillales</taxon>
        <taxon>Halomonadaceae</taxon>
        <taxon>Vreelandella</taxon>
    </lineage>
</organism>
<feature type="transmembrane region" description="Helical" evidence="5">
    <location>
        <begin position="21"/>
        <end position="40"/>
    </location>
</feature>
<dbReference type="SUPFAM" id="SSF50974">
    <property type="entry name" value="Nitrous oxide reductase, N-terminal domain"/>
    <property type="match status" value="1"/>
</dbReference>
<dbReference type="InterPro" id="IPR051403">
    <property type="entry name" value="NosZ/Cyto_c_oxidase_sub2"/>
</dbReference>
<keyword evidence="5" id="KW-1133">Transmembrane helix</keyword>
<keyword evidence="5" id="KW-0472">Membrane</keyword>
<gene>
    <name evidence="6" type="ORF">HORIV_38040</name>
</gene>
<dbReference type="PANTHER" id="PTHR42838:SF2">
    <property type="entry name" value="NITROUS-OXIDE REDUCTASE"/>
    <property type="match status" value="1"/>
</dbReference>
<evidence type="ECO:0000256" key="1">
    <source>
        <dbReference type="ARBA" id="ARBA00001935"/>
    </source>
</evidence>
<dbReference type="Proteomes" id="UP000289555">
    <property type="component" value="Chromosome"/>
</dbReference>
<dbReference type="InterPro" id="IPR006311">
    <property type="entry name" value="TAT_signal"/>
</dbReference>
<comment type="subcellular location">
    <subcellularLocation>
        <location evidence="2">Cell envelope</location>
    </subcellularLocation>
</comment>
<dbReference type="InterPro" id="IPR041142">
    <property type="entry name" value="NOS_propeller_2"/>
</dbReference>
<evidence type="ECO:0000256" key="3">
    <source>
        <dbReference type="ARBA" id="ARBA00022723"/>
    </source>
</evidence>
<protein>
    <recommendedName>
        <fullName evidence="8">Nitrous-oxide reductase</fullName>
    </recommendedName>
</protein>
<keyword evidence="3" id="KW-0479">Metal-binding</keyword>
<evidence type="ECO:0000256" key="4">
    <source>
        <dbReference type="ARBA" id="ARBA00023008"/>
    </source>
</evidence>
<dbReference type="Gene3D" id="2.130.10.10">
    <property type="entry name" value="YVTN repeat-like/Quinoprotein amine dehydrogenase"/>
    <property type="match status" value="1"/>
</dbReference>
<sequence length="387" mass="42375">MSDKKDHIQDIGRRHFLRNTAVTGVAGASLASGFGAGALLNSRQVQAAGANGIDVAPGELDDYYGFWSGGHSGEVRVLGVPSMRELMRIPVFNVDSASGWGDQQRVEADTRRIEPFPQRRLPPPHISMTDGSYDGKYLFINDKANTRVARIRLDIMKTDKVTTIPNVQAIHGLRLQKVPYTKYVFANAELPIPQINDGRDLENPDNYFTMFNAIDAESMDVAWQVIVDGNLDNTDADYTGRFVASTCYNSEKGMTLTETMRNERDWVVVFDVEAIEAAVAAGNYKTLGESSVPVLDGRKGSQLTRYIPIPKNPHGVNTSPDGKYFIANGKLSPLAQSSPSTSYLSCSTTVSNHAIPSWVNLNWAWARFTLPTMAGATPIPPCSSIAR</sequence>
<dbReference type="InterPro" id="IPR011045">
    <property type="entry name" value="N2O_reductase_N"/>
</dbReference>
<evidence type="ECO:0000256" key="2">
    <source>
        <dbReference type="ARBA" id="ARBA00004196"/>
    </source>
</evidence>
<dbReference type="PANTHER" id="PTHR42838">
    <property type="entry name" value="CYTOCHROME C OXIDASE SUBUNIT II"/>
    <property type="match status" value="1"/>
</dbReference>
<reference evidence="7" key="1">
    <citation type="journal article" date="2019" name="Microbiol. Resour. Announc.">
        <title>Complete Genome Sequence of Halomonas olivaria, a Moderately Halophilic Bacterium Isolated from Olive Processing Effluents, Obtained by Nanopore Sequencing.</title>
        <authorList>
            <person name="Nagata S."/>
            <person name="Ii K.M."/>
            <person name="Tsukimi T."/>
            <person name="Miura M.C."/>
            <person name="Galipon J."/>
            <person name="Arakawa K."/>
        </authorList>
    </citation>
    <scope>NUCLEOTIDE SEQUENCE [LARGE SCALE GENOMIC DNA]</scope>
    <source>
        <strain evidence="7">TYRC17</strain>
    </source>
</reference>
<keyword evidence="4" id="KW-0186">Copper</keyword>
<evidence type="ECO:0000313" key="7">
    <source>
        <dbReference type="Proteomes" id="UP000289555"/>
    </source>
</evidence>
<proteinExistence type="predicted"/>
<evidence type="ECO:0000256" key="5">
    <source>
        <dbReference type="SAM" id="Phobius"/>
    </source>
</evidence>
<dbReference type="InterPro" id="IPR015943">
    <property type="entry name" value="WD40/YVTN_repeat-like_dom_sf"/>
</dbReference>
<evidence type="ECO:0000313" key="6">
    <source>
        <dbReference type="EMBL" id="BBI51383.1"/>
    </source>
</evidence>
<keyword evidence="7" id="KW-1185">Reference proteome</keyword>
<dbReference type="Pfam" id="PF18793">
    <property type="entry name" value="nos_propeller_2"/>
    <property type="match status" value="1"/>
</dbReference>
<evidence type="ECO:0008006" key="8">
    <source>
        <dbReference type="Google" id="ProtNLM"/>
    </source>
</evidence>